<proteinExistence type="predicted"/>
<dbReference type="GO" id="GO:0009401">
    <property type="term" value="P:phosphoenolpyruvate-dependent sugar phosphotransferase system"/>
    <property type="evidence" value="ECO:0007669"/>
    <property type="project" value="UniProtKB-KW"/>
</dbReference>
<feature type="transmembrane region" description="Helical" evidence="12">
    <location>
        <begin position="384"/>
        <end position="410"/>
    </location>
</feature>
<gene>
    <name evidence="16" type="primary">bglF</name>
    <name evidence="16" type="ORF">AB3G37_05435</name>
</gene>
<evidence type="ECO:0000256" key="12">
    <source>
        <dbReference type="SAM" id="Phobius"/>
    </source>
</evidence>
<dbReference type="GO" id="GO:0090589">
    <property type="term" value="F:protein-phosphocysteine-trehalose phosphotransferase system transporter activity"/>
    <property type="evidence" value="ECO:0007669"/>
    <property type="project" value="TreeGrafter"/>
</dbReference>
<evidence type="ECO:0000256" key="9">
    <source>
        <dbReference type="ARBA" id="ARBA00022989"/>
    </source>
</evidence>
<dbReference type="AlphaFoldDB" id="A0AB39VUC0"/>
<evidence type="ECO:0000256" key="11">
    <source>
        <dbReference type="PROSITE-ProRule" id="PRU00421"/>
    </source>
</evidence>
<evidence type="ECO:0000259" key="14">
    <source>
        <dbReference type="PROSITE" id="PS51098"/>
    </source>
</evidence>
<dbReference type="GO" id="GO:0015771">
    <property type="term" value="P:trehalose transport"/>
    <property type="evidence" value="ECO:0007669"/>
    <property type="project" value="TreeGrafter"/>
</dbReference>
<feature type="transmembrane region" description="Helical" evidence="12">
    <location>
        <begin position="289"/>
        <end position="315"/>
    </location>
</feature>
<feature type="domain" description="PTS EIIA type-1" evidence="13">
    <location>
        <begin position="518"/>
        <end position="622"/>
    </location>
</feature>
<keyword evidence="2" id="KW-0813">Transport</keyword>
<feature type="transmembrane region" description="Helical" evidence="12">
    <location>
        <begin position="143"/>
        <end position="162"/>
    </location>
</feature>
<dbReference type="Pfam" id="PF00367">
    <property type="entry name" value="PTS_EIIB"/>
    <property type="match status" value="1"/>
</dbReference>
<feature type="domain" description="PTS EIIB type-1" evidence="14">
    <location>
        <begin position="4"/>
        <end position="86"/>
    </location>
</feature>
<dbReference type="NCBIfam" id="TIGR00830">
    <property type="entry name" value="PTBA"/>
    <property type="match status" value="1"/>
</dbReference>
<dbReference type="NCBIfam" id="NF007335">
    <property type="entry name" value="PRK09824.1"/>
    <property type="match status" value="1"/>
</dbReference>
<dbReference type="CDD" id="cd00212">
    <property type="entry name" value="PTS_IIB_glc"/>
    <property type="match status" value="1"/>
</dbReference>
<dbReference type="EMBL" id="CP165628">
    <property type="protein sequence ID" value="XDU73544.1"/>
    <property type="molecule type" value="Genomic_DNA"/>
</dbReference>
<dbReference type="PROSITE" id="PS51098">
    <property type="entry name" value="PTS_EIIB_TYPE_1"/>
    <property type="match status" value="1"/>
</dbReference>
<evidence type="ECO:0000313" key="16">
    <source>
        <dbReference type="EMBL" id="XDU73544.1"/>
    </source>
</evidence>
<dbReference type="Gene3D" id="3.30.1360.60">
    <property type="entry name" value="Glucose permease domain IIB"/>
    <property type="match status" value="1"/>
</dbReference>
<dbReference type="FunFam" id="3.30.1360.60:FF:000001">
    <property type="entry name" value="PTS system glucose-specific IIBC component PtsG"/>
    <property type="match status" value="1"/>
</dbReference>
<dbReference type="InterPro" id="IPR036878">
    <property type="entry name" value="Glu_permease_IIB"/>
</dbReference>
<evidence type="ECO:0000256" key="5">
    <source>
        <dbReference type="ARBA" id="ARBA00022679"/>
    </source>
</evidence>
<keyword evidence="9 12" id="KW-1133">Transmembrane helix</keyword>
<keyword evidence="8" id="KW-0418">Kinase</keyword>
<evidence type="ECO:0000256" key="10">
    <source>
        <dbReference type="ARBA" id="ARBA00023136"/>
    </source>
</evidence>
<dbReference type="PANTHER" id="PTHR30175">
    <property type="entry name" value="PHOSPHOTRANSFERASE SYSTEM TRANSPORT PROTEIN"/>
    <property type="match status" value="1"/>
</dbReference>
<feature type="transmembrane region" description="Helical" evidence="12">
    <location>
        <begin position="247"/>
        <end position="269"/>
    </location>
</feature>
<accession>A0AB39VUC0</accession>
<evidence type="ECO:0000256" key="7">
    <source>
        <dbReference type="ARBA" id="ARBA00022692"/>
    </source>
</evidence>
<feature type="active site" description="Phosphocysteine intermediate; for EIIB activity" evidence="11">
    <location>
        <position position="26"/>
    </location>
</feature>
<protein>
    <submittedName>
        <fullName evidence="16">PTS beta-glucoside transporter subunit IIABC</fullName>
    </submittedName>
</protein>
<dbReference type="InterPro" id="IPR013013">
    <property type="entry name" value="PTS_EIIC_1"/>
</dbReference>
<dbReference type="InterPro" id="IPR001996">
    <property type="entry name" value="PTS_IIB_1"/>
</dbReference>
<feature type="domain" description="PTS EIIC type-1" evidence="15">
    <location>
        <begin position="104"/>
        <end position="463"/>
    </location>
</feature>
<evidence type="ECO:0000256" key="4">
    <source>
        <dbReference type="ARBA" id="ARBA00022597"/>
    </source>
</evidence>
<keyword evidence="5" id="KW-0808">Transferase</keyword>
<dbReference type="SUPFAM" id="SSF51261">
    <property type="entry name" value="Duplicated hybrid motif"/>
    <property type="match status" value="1"/>
</dbReference>
<evidence type="ECO:0000256" key="6">
    <source>
        <dbReference type="ARBA" id="ARBA00022683"/>
    </source>
</evidence>
<keyword evidence="3" id="KW-1003">Cell membrane</keyword>
<dbReference type="PANTHER" id="PTHR30175:SF1">
    <property type="entry name" value="PTS SYSTEM ARBUTIN-, CELLOBIOSE-, AND SALICIN-SPECIFIC EIIBC COMPONENT-RELATED"/>
    <property type="match status" value="1"/>
</dbReference>
<dbReference type="FunFam" id="2.70.70.10:FF:000001">
    <property type="entry name" value="PTS system glucose-specific IIA component"/>
    <property type="match status" value="1"/>
</dbReference>
<dbReference type="RefSeq" id="WP_369789951.1">
    <property type="nucleotide sequence ID" value="NZ_CP165628.1"/>
</dbReference>
<feature type="transmembrane region" description="Helical" evidence="12">
    <location>
        <begin position="327"/>
        <end position="347"/>
    </location>
</feature>
<evidence type="ECO:0000256" key="3">
    <source>
        <dbReference type="ARBA" id="ARBA00022475"/>
    </source>
</evidence>
<dbReference type="InterPro" id="IPR001127">
    <property type="entry name" value="PTS_EIIA_1_perm"/>
</dbReference>
<dbReference type="NCBIfam" id="TIGR01995">
    <property type="entry name" value="PTS-II-ABC-beta"/>
    <property type="match status" value="1"/>
</dbReference>
<evidence type="ECO:0000256" key="2">
    <source>
        <dbReference type="ARBA" id="ARBA00022448"/>
    </source>
</evidence>
<dbReference type="GO" id="GO:0005886">
    <property type="term" value="C:plasma membrane"/>
    <property type="evidence" value="ECO:0007669"/>
    <property type="project" value="UniProtKB-SubCell"/>
</dbReference>
<comment type="subcellular location">
    <subcellularLocation>
        <location evidence="1">Cell membrane</location>
        <topology evidence="1">Multi-pass membrane protein</topology>
    </subcellularLocation>
</comment>
<reference evidence="16" key="1">
    <citation type="submission" date="2024-07" db="EMBL/GenBank/DDBJ databases">
        <authorList>
            <person name="Biller S.J."/>
        </authorList>
    </citation>
    <scope>NUCLEOTIDE SEQUENCE</scope>
    <source>
        <strain evidence="16">WC2420</strain>
    </source>
</reference>
<dbReference type="InterPro" id="IPR018113">
    <property type="entry name" value="PTrfase_EIIB_Cys"/>
</dbReference>
<evidence type="ECO:0000259" key="15">
    <source>
        <dbReference type="PROSITE" id="PS51103"/>
    </source>
</evidence>
<dbReference type="GO" id="GO:0008982">
    <property type="term" value="F:protein-N(PI)-phosphohistidine-sugar phosphotransferase activity"/>
    <property type="evidence" value="ECO:0007669"/>
    <property type="project" value="InterPro"/>
</dbReference>
<feature type="transmembrane region" description="Helical" evidence="12">
    <location>
        <begin position="359"/>
        <end position="377"/>
    </location>
</feature>
<evidence type="ECO:0000259" key="13">
    <source>
        <dbReference type="PROSITE" id="PS51093"/>
    </source>
</evidence>
<dbReference type="PROSITE" id="PS00371">
    <property type="entry name" value="PTS_EIIA_TYPE_1_HIS"/>
    <property type="match status" value="1"/>
</dbReference>
<dbReference type="Pfam" id="PF02378">
    <property type="entry name" value="PTS_EIIC"/>
    <property type="match status" value="1"/>
</dbReference>
<organism evidence="16">
    <name type="scientific">Rouxiella sp. WC2420</name>
    <dbReference type="NCBI Taxonomy" id="3234145"/>
    <lineage>
        <taxon>Bacteria</taxon>
        <taxon>Pseudomonadati</taxon>
        <taxon>Pseudomonadota</taxon>
        <taxon>Gammaproteobacteria</taxon>
        <taxon>Enterobacterales</taxon>
        <taxon>Yersiniaceae</taxon>
        <taxon>Rouxiella</taxon>
    </lineage>
</organism>
<name>A0AB39VUC0_9GAMM</name>
<keyword evidence="7 12" id="KW-0812">Transmembrane</keyword>
<keyword evidence="4" id="KW-0762">Sugar transport</keyword>
<feature type="transmembrane region" description="Helical" evidence="12">
    <location>
        <begin position="430"/>
        <end position="452"/>
    </location>
</feature>
<dbReference type="SUPFAM" id="SSF55604">
    <property type="entry name" value="Glucose permease domain IIB"/>
    <property type="match status" value="1"/>
</dbReference>
<dbReference type="PROSITE" id="PS01035">
    <property type="entry name" value="PTS_EIIB_TYPE_1_CYS"/>
    <property type="match status" value="1"/>
</dbReference>
<evidence type="ECO:0000256" key="1">
    <source>
        <dbReference type="ARBA" id="ARBA00004651"/>
    </source>
</evidence>
<keyword evidence="6" id="KW-0598">Phosphotransferase system</keyword>
<dbReference type="Gene3D" id="2.70.70.10">
    <property type="entry name" value="Glucose Permease (Domain IIA)"/>
    <property type="match status" value="1"/>
</dbReference>
<dbReference type="InterPro" id="IPR011297">
    <property type="entry name" value="PTS_IIABC_b_glu"/>
</dbReference>
<dbReference type="GO" id="GO:0016301">
    <property type="term" value="F:kinase activity"/>
    <property type="evidence" value="ECO:0007669"/>
    <property type="project" value="UniProtKB-KW"/>
</dbReference>
<dbReference type="InterPro" id="IPR050558">
    <property type="entry name" value="PTS_Sugar-Specific_Components"/>
</dbReference>
<feature type="transmembrane region" description="Helical" evidence="12">
    <location>
        <begin position="174"/>
        <end position="194"/>
    </location>
</feature>
<sequence>MKYNELAVEVLEKVGGPKNVISLVHCATRLRFKLRDSSKAQTEALKKTPGIIMVVESGGQFQVVIGNDVSQVYTPIAARLEGSFPETLPGDAQSKEGLFARLIDIISAVFTPFIGILIAGGVLKGLLSIALAIGWTTQKTDTYQILFAASDAMFYFLPIFLGYSACKKFGGSPFVGMAIGGALTHPMMLAAFTASQLPGAQPHHFLGIPVVMINYGSTVVPIILASWLSSKIERAIHPRLHSAVRNFLTPLICLAVVVPLTFLLIGPAATWLSNMLAQGYELIYGFNSVIAGVLMGGLWQVCVMFGIHWGIVPIMMNNLSVVGHDTLIPLLVPAIFGQVGATLGIFLRSKDAQLKGNAASAMAAGICGITEPAVYGITLPNRRAFVFGSLGGAAGAGVVGYFHSAVYSFGFPGIFSLTQVIPPSGFDMTVVAVIVSIIISLIISTGLTYCFATPRAVERELPAAAGHAVENDNSAALNINELNPVSTASNLSLQNAKAREVIYSPLSGALKPLEQISDPIFAGGLLGKGAFISPTSGRVVSPIDGKVASLFKTFHAIGLESPLGAEILIHVGIDTVKLDGQYFTPHVREGDDVVRGQLMLEFDAEAIRAAGYSLDTPVLITNSDEFTDVDVNDSAEIVENTSLLTLIR</sequence>
<feature type="transmembrane region" description="Helical" evidence="12">
    <location>
        <begin position="206"/>
        <end position="227"/>
    </location>
</feature>
<dbReference type="InterPro" id="IPR003352">
    <property type="entry name" value="PTS_EIIC"/>
</dbReference>
<evidence type="ECO:0000256" key="8">
    <source>
        <dbReference type="ARBA" id="ARBA00022777"/>
    </source>
</evidence>
<dbReference type="Pfam" id="PF00358">
    <property type="entry name" value="PTS_EIIA_1"/>
    <property type="match status" value="1"/>
</dbReference>
<dbReference type="InterPro" id="IPR011055">
    <property type="entry name" value="Dup_hybrid_motif"/>
</dbReference>
<dbReference type="PROSITE" id="PS51103">
    <property type="entry name" value="PTS_EIIC_TYPE_1"/>
    <property type="match status" value="1"/>
</dbReference>
<keyword evidence="10 12" id="KW-0472">Membrane</keyword>
<dbReference type="PROSITE" id="PS51093">
    <property type="entry name" value="PTS_EIIA_TYPE_1"/>
    <property type="match status" value="1"/>
</dbReference>